<dbReference type="GeneID" id="6753758"/>
<evidence type="ECO:0000313" key="10">
    <source>
        <dbReference type="EMBL" id="EDV24655.1"/>
    </source>
</evidence>
<dbReference type="AlphaFoldDB" id="B3RW99"/>
<comment type="subcellular location">
    <subcellularLocation>
        <location evidence="1">Membrane</location>
        <topology evidence="1">Multi-pass membrane protein</topology>
    </subcellularLocation>
</comment>
<name>B3RW99_TRIAD</name>
<dbReference type="eggNOG" id="KOG0752">
    <property type="taxonomic scope" value="Eukaryota"/>
</dbReference>
<dbReference type="InParanoid" id="B3RW99"/>
<evidence type="ECO:0000256" key="4">
    <source>
        <dbReference type="ARBA" id="ARBA00022692"/>
    </source>
</evidence>
<evidence type="ECO:0000256" key="5">
    <source>
        <dbReference type="ARBA" id="ARBA00022737"/>
    </source>
</evidence>
<keyword evidence="9" id="KW-1133">Transmembrane helix</keyword>
<accession>B3RW99</accession>
<dbReference type="PhylomeDB" id="B3RW99"/>
<evidence type="ECO:0000256" key="9">
    <source>
        <dbReference type="SAM" id="Phobius"/>
    </source>
</evidence>
<feature type="transmembrane region" description="Helical" evidence="9">
    <location>
        <begin position="164"/>
        <end position="187"/>
    </location>
</feature>
<dbReference type="GO" id="GO:0055085">
    <property type="term" value="P:transmembrane transport"/>
    <property type="evidence" value="ECO:0007669"/>
    <property type="project" value="InterPro"/>
</dbReference>
<gene>
    <name evidence="10" type="ORF">TRIADDRAFT_36034</name>
</gene>
<dbReference type="PRINTS" id="PR00926">
    <property type="entry name" value="MITOCARRIER"/>
</dbReference>
<proteinExistence type="inferred from homology"/>
<feature type="repeat" description="Solcar" evidence="7">
    <location>
        <begin position="10"/>
        <end position="95"/>
    </location>
</feature>
<dbReference type="GO" id="GO:0016020">
    <property type="term" value="C:membrane"/>
    <property type="evidence" value="ECO:0007669"/>
    <property type="project" value="UniProtKB-SubCell"/>
</dbReference>
<evidence type="ECO:0000256" key="3">
    <source>
        <dbReference type="ARBA" id="ARBA00022448"/>
    </source>
</evidence>
<dbReference type="RefSeq" id="XP_002112545.1">
    <property type="nucleotide sequence ID" value="XM_002112509.1"/>
</dbReference>
<dbReference type="OrthoDB" id="270584at2759"/>
<evidence type="ECO:0000256" key="2">
    <source>
        <dbReference type="ARBA" id="ARBA00006375"/>
    </source>
</evidence>
<keyword evidence="5" id="KW-0677">Repeat</keyword>
<protein>
    <recommendedName>
        <fullName evidence="12">Solute carrier family 25 member 43</fullName>
    </recommendedName>
</protein>
<dbReference type="CTD" id="6753758"/>
<feature type="repeat" description="Solcar" evidence="7">
    <location>
        <begin position="201"/>
        <end position="295"/>
    </location>
</feature>
<dbReference type="InterPro" id="IPR002067">
    <property type="entry name" value="MCP"/>
</dbReference>
<feature type="repeat" description="Solcar" evidence="7">
    <location>
        <begin position="104"/>
        <end position="193"/>
    </location>
</feature>
<evidence type="ECO:0000313" key="11">
    <source>
        <dbReference type="Proteomes" id="UP000009022"/>
    </source>
</evidence>
<evidence type="ECO:0000256" key="1">
    <source>
        <dbReference type="ARBA" id="ARBA00004141"/>
    </source>
</evidence>
<evidence type="ECO:0000256" key="6">
    <source>
        <dbReference type="ARBA" id="ARBA00023136"/>
    </source>
</evidence>
<keyword evidence="6 7" id="KW-0472">Membrane</keyword>
<keyword evidence="11" id="KW-1185">Reference proteome</keyword>
<evidence type="ECO:0008006" key="12">
    <source>
        <dbReference type="Google" id="ProtNLM"/>
    </source>
</evidence>
<dbReference type="Pfam" id="PF00153">
    <property type="entry name" value="Mito_carr"/>
    <property type="match status" value="3"/>
</dbReference>
<evidence type="ECO:0000256" key="7">
    <source>
        <dbReference type="PROSITE-ProRule" id="PRU00282"/>
    </source>
</evidence>
<dbReference type="InterPro" id="IPR018108">
    <property type="entry name" value="MCP_transmembrane"/>
</dbReference>
<dbReference type="PROSITE" id="PS50920">
    <property type="entry name" value="SOLCAR"/>
    <property type="match status" value="3"/>
</dbReference>
<dbReference type="EMBL" id="DS985245">
    <property type="protein sequence ID" value="EDV24655.1"/>
    <property type="molecule type" value="Genomic_DNA"/>
</dbReference>
<keyword evidence="3 8" id="KW-0813">Transport</keyword>
<organism evidence="10 11">
    <name type="scientific">Trichoplax adhaerens</name>
    <name type="common">Trichoplax reptans</name>
    <dbReference type="NCBI Taxonomy" id="10228"/>
    <lineage>
        <taxon>Eukaryota</taxon>
        <taxon>Metazoa</taxon>
        <taxon>Placozoa</taxon>
        <taxon>Uniplacotomia</taxon>
        <taxon>Trichoplacea</taxon>
        <taxon>Trichoplacidae</taxon>
        <taxon>Trichoplax</taxon>
    </lineage>
</organism>
<reference evidence="10 11" key="1">
    <citation type="journal article" date="2008" name="Nature">
        <title>The Trichoplax genome and the nature of placozoans.</title>
        <authorList>
            <person name="Srivastava M."/>
            <person name="Begovic E."/>
            <person name="Chapman J."/>
            <person name="Putnam N.H."/>
            <person name="Hellsten U."/>
            <person name="Kawashima T."/>
            <person name="Kuo A."/>
            <person name="Mitros T."/>
            <person name="Salamov A."/>
            <person name="Carpenter M.L."/>
            <person name="Signorovitch A.Y."/>
            <person name="Moreno M.A."/>
            <person name="Kamm K."/>
            <person name="Grimwood J."/>
            <person name="Schmutz J."/>
            <person name="Shapiro H."/>
            <person name="Grigoriev I.V."/>
            <person name="Buss L.W."/>
            <person name="Schierwater B."/>
            <person name="Dellaporta S.L."/>
            <person name="Rokhsar D.S."/>
        </authorList>
    </citation>
    <scope>NUCLEOTIDE SEQUENCE [LARGE SCALE GENOMIC DNA]</scope>
    <source>
        <strain evidence="10 11">Grell-BS-1999</strain>
    </source>
</reference>
<evidence type="ECO:0000256" key="8">
    <source>
        <dbReference type="RuleBase" id="RU000488"/>
    </source>
</evidence>
<comment type="similarity">
    <text evidence="2 8">Belongs to the mitochondrial carrier (TC 2.A.29) family.</text>
</comment>
<sequence>MGKSKKDDRMTFGQNFVSGGLAGVTSRTITSPLDVVKILAQVGTKETKAGFLKTFSNVYTNEGVRAFWKGNGIACIRLFPYSAVQFAAFNKLKVMMADKETGRLSALNAMAAGSMGGISATVMTYPTDMVKTRLTAQHASKDKAHYKGIFDAFRVIFRDEGFLAFYKGMSTSIIGVIPFAGGTFMAYEVLDKAWNKPKSEMTPMENFINGCLAAAFAQTFSFPFDTIRKKLQAQSKALAGGGGVDVEFTGMSDAFIQTVRKNGLLGLWSGTTANLAKVAPYAGLMFMSFEASKRICLYLNGYTTSPWKDTPVPGVDQGMKPHELKEFLAKQNK</sequence>
<dbReference type="KEGG" id="tad:TRIADDRAFT_36034"/>
<dbReference type="Gene3D" id="1.50.40.10">
    <property type="entry name" value="Mitochondrial carrier domain"/>
    <property type="match status" value="1"/>
</dbReference>
<dbReference type="InterPro" id="IPR023395">
    <property type="entry name" value="MCP_dom_sf"/>
</dbReference>
<keyword evidence="4 7" id="KW-0812">Transmembrane</keyword>
<dbReference type="Proteomes" id="UP000009022">
    <property type="component" value="Unassembled WGS sequence"/>
</dbReference>
<dbReference type="PANTHER" id="PTHR24089">
    <property type="entry name" value="SOLUTE CARRIER FAMILY 25"/>
    <property type="match status" value="1"/>
</dbReference>
<dbReference type="STRING" id="10228.B3RW99"/>
<dbReference type="FunCoup" id="B3RW99">
    <property type="interactions" value="5"/>
</dbReference>
<dbReference type="HOGENOM" id="CLU_015166_10_3_1"/>
<dbReference type="SUPFAM" id="SSF103506">
    <property type="entry name" value="Mitochondrial carrier"/>
    <property type="match status" value="1"/>
</dbReference>
<dbReference type="OMA" id="QSFMCVG"/>